<keyword evidence="9" id="KW-1185">Reference proteome</keyword>
<keyword evidence="6" id="KW-0539">Nucleus</keyword>
<sequence>MPETAGPQRRVAPGRSCLECRRRKIACDRSHPCSYCLKVKIQCAYPQVSASVSTGNEGAGNPILQERIDGIDDRLKLLEQSVGEIKDILLATRPPSQFPRQDDFNQGMPDIVPDTREQLTTHTQNHPWMIFDESLAELTLDLPLMILLSLWQRYLERVDPLIKLFHTPTAQKTFMEAAASRETSSLNALCLVHAISYAAIMSMSLAECDAELGNTKDVLLTRSRNTVDLSLAAIDVLHTRDVMVLQSLTLYLICGRLDSNGPNVHREVGLAIGIALKMNLNRDGYALGLNPFETEIRRRLWWNILTLDALTAQDHKTDPCALGKSFNTKVPSNVNDSELDPNMRSPPANQQQTSGMVFTLARIEITFYSRQFIFSDQFCLQNSYPELSVAEKRDTLEMMKKRIEDEYLKLYDESIPLHSVAASATRLILLKLKLSIGETDRGVGPGLRSDLTEDWKSYSAKVESLRTCHQGQKFLWFFKDLLDFSPQR</sequence>
<protein>
    <recommendedName>
        <fullName evidence="7">Zn(2)-C6 fungal-type domain-containing protein</fullName>
    </recommendedName>
</protein>
<evidence type="ECO:0000259" key="7">
    <source>
        <dbReference type="PROSITE" id="PS50048"/>
    </source>
</evidence>
<organism evidence="8 9">
    <name type="scientific">Talaromyces rugulosus</name>
    <name type="common">Penicillium rugulosum</name>
    <dbReference type="NCBI Taxonomy" id="121627"/>
    <lineage>
        <taxon>Eukaryota</taxon>
        <taxon>Fungi</taxon>
        <taxon>Dikarya</taxon>
        <taxon>Ascomycota</taxon>
        <taxon>Pezizomycotina</taxon>
        <taxon>Eurotiomycetes</taxon>
        <taxon>Eurotiomycetidae</taxon>
        <taxon>Eurotiales</taxon>
        <taxon>Trichocomaceae</taxon>
        <taxon>Talaromyces</taxon>
        <taxon>Talaromyces sect. Islandici</taxon>
    </lineage>
</organism>
<dbReference type="SUPFAM" id="SSF57701">
    <property type="entry name" value="Zn2/Cys6 DNA-binding domain"/>
    <property type="match status" value="1"/>
</dbReference>
<dbReference type="SMART" id="SM00066">
    <property type="entry name" value="GAL4"/>
    <property type="match status" value="1"/>
</dbReference>
<dbReference type="CDD" id="cd00067">
    <property type="entry name" value="GAL4"/>
    <property type="match status" value="1"/>
</dbReference>
<dbReference type="Proteomes" id="UP000509510">
    <property type="component" value="Chromosome IV"/>
</dbReference>
<gene>
    <name evidence="8" type="ORF">TRUGW13939_07566</name>
</gene>
<dbReference type="GO" id="GO:0006351">
    <property type="term" value="P:DNA-templated transcription"/>
    <property type="evidence" value="ECO:0007669"/>
    <property type="project" value="InterPro"/>
</dbReference>
<dbReference type="InterPro" id="IPR050613">
    <property type="entry name" value="Sec_Metabolite_Reg"/>
</dbReference>
<evidence type="ECO:0000256" key="3">
    <source>
        <dbReference type="ARBA" id="ARBA00023015"/>
    </source>
</evidence>
<reference evidence="9" key="1">
    <citation type="submission" date="2020-06" db="EMBL/GenBank/DDBJ databases">
        <title>A chromosome-scale genome assembly of Talaromyces rugulosus W13939.</title>
        <authorList>
            <person name="Wang B."/>
            <person name="Guo L."/>
            <person name="Ye K."/>
            <person name="Wang L."/>
        </authorList>
    </citation>
    <scope>NUCLEOTIDE SEQUENCE [LARGE SCALE GENOMIC DNA]</scope>
    <source>
        <strain evidence="9">W13939</strain>
    </source>
</reference>
<dbReference type="InterPro" id="IPR036864">
    <property type="entry name" value="Zn2-C6_fun-type_DNA-bd_sf"/>
</dbReference>
<keyword evidence="2" id="KW-0479">Metal-binding</keyword>
<evidence type="ECO:0000256" key="6">
    <source>
        <dbReference type="ARBA" id="ARBA00023242"/>
    </source>
</evidence>
<dbReference type="GO" id="GO:0003677">
    <property type="term" value="F:DNA binding"/>
    <property type="evidence" value="ECO:0007669"/>
    <property type="project" value="UniProtKB-KW"/>
</dbReference>
<evidence type="ECO:0000256" key="5">
    <source>
        <dbReference type="ARBA" id="ARBA00023163"/>
    </source>
</evidence>
<evidence type="ECO:0000256" key="2">
    <source>
        <dbReference type="ARBA" id="ARBA00022723"/>
    </source>
</evidence>
<dbReference type="OrthoDB" id="435881at2759"/>
<dbReference type="RefSeq" id="XP_035346598.1">
    <property type="nucleotide sequence ID" value="XM_035490705.1"/>
</dbReference>
<evidence type="ECO:0000256" key="4">
    <source>
        <dbReference type="ARBA" id="ARBA00023125"/>
    </source>
</evidence>
<keyword evidence="4" id="KW-0238">DNA-binding</keyword>
<dbReference type="PANTHER" id="PTHR31001">
    <property type="entry name" value="UNCHARACTERIZED TRANSCRIPTIONAL REGULATORY PROTEIN"/>
    <property type="match status" value="1"/>
</dbReference>
<evidence type="ECO:0000313" key="8">
    <source>
        <dbReference type="EMBL" id="QKX60421.1"/>
    </source>
</evidence>
<dbReference type="PROSITE" id="PS50048">
    <property type="entry name" value="ZN2_CY6_FUNGAL_2"/>
    <property type="match status" value="1"/>
</dbReference>
<dbReference type="CDD" id="cd12148">
    <property type="entry name" value="fungal_TF_MHR"/>
    <property type="match status" value="1"/>
</dbReference>
<dbReference type="GO" id="GO:0000981">
    <property type="term" value="F:DNA-binding transcription factor activity, RNA polymerase II-specific"/>
    <property type="evidence" value="ECO:0007669"/>
    <property type="project" value="InterPro"/>
</dbReference>
<accession>A0A7H8R410</accession>
<dbReference type="KEGG" id="trg:TRUGW13939_07566"/>
<feature type="domain" description="Zn(2)-C6 fungal-type" evidence="7">
    <location>
        <begin position="16"/>
        <end position="45"/>
    </location>
</feature>
<name>A0A7H8R410_TALRU</name>
<dbReference type="GO" id="GO:0005634">
    <property type="term" value="C:nucleus"/>
    <property type="evidence" value="ECO:0007669"/>
    <property type="project" value="UniProtKB-SubCell"/>
</dbReference>
<keyword evidence="3" id="KW-0805">Transcription regulation</keyword>
<dbReference type="Pfam" id="PF04082">
    <property type="entry name" value="Fungal_trans"/>
    <property type="match status" value="1"/>
</dbReference>
<dbReference type="AlphaFoldDB" id="A0A7H8R410"/>
<evidence type="ECO:0000256" key="1">
    <source>
        <dbReference type="ARBA" id="ARBA00004123"/>
    </source>
</evidence>
<dbReference type="InterPro" id="IPR007219">
    <property type="entry name" value="XnlR_reg_dom"/>
</dbReference>
<comment type="subcellular location">
    <subcellularLocation>
        <location evidence="1">Nucleus</location>
    </subcellularLocation>
</comment>
<dbReference type="Gene3D" id="4.10.240.10">
    <property type="entry name" value="Zn(2)-C6 fungal-type DNA-binding domain"/>
    <property type="match status" value="1"/>
</dbReference>
<dbReference type="PANTHER" id="PTHR31001:SF91">
    <property type="entry name" value="ZN(II)2CYS6 TRANSCRIPTION FACTOR (EUROFUNG)"/>
    <property type="match status" value="1"/>
</dbReference>
<dbReference type="GO" id="GO:0008270">
    <property type="term" value="F:zinc ion binding"/>
    <property type="evidence" value="ECO:0007669"/>
    <property type="project" value="InterPro"/>
</dbReference>
<keyword evidence="5" id="KW-0804">Transcription</keyword>
<dbReference type="GeneID" id="55995057"/>
<dbReference type="InterPro" id="IPR001138">
    <property type="entry name" value="Zn2Cys6_DnaBD"/>
</dbReference>
<proteinExistence type="predicted"/>
<dbReference type="EMBL" id="CP055901">
    <property type="protein sequence ID" value="QKX60421.1"/>
    <property type="molecule type" value="Genomic_DNA"/>
</dbReference>
<dbReference type="PROSITE" id="PS00463">
    <property type="entry name" value="ZN2_CY6_FUNGAL_1"/>
    <property type="match status" value="1"/>
</dbReference>
<evidence type="ECO:0000313" key="9">
    <source>
        <dbReference type="Proteomes" id="UP000509510"/>
    </source>
</evidence>
<dbReference type="Pfam" id="PF00172">
    <property type="entry name" value="Zn_clus"/>
    <property type="match status" value="1"/>
</dbReference>